<dbReference type="PANTHER" id="PTHR45566">
    <property type="entry name" value="HTH-TYPE TRANSCRIPTIONAL REGULATOR YHJB-RELATED"/>
    <property type="match status" value="1"/>
</dbReference>
<dbReference type="RefSeq" id="WP_112170351.1">
    <property type="nucleotide sequence ID" value="NZ_QEOB01000004.1"/>
</dbReference>
<dbReference type="SUPFAM" id="SSF46894">
    <property type="entry name" value="C-terminal effector domain of the bipartite response regulators"/>
    <property type="match status" value="1"/>
</dbReference>
<keyword evidence="2" id="KW-0238">DNA-binding</keyword>
<dbReference type="InterPro" id="IPR000792">
    <property type="entry name" value="Tscrpt_reg_LuxR_C"/>
</dbReference>
<comment type="caution">
    <text evidence="6">The sequence shown here is derived from an EMBL/GenBank/DDBJ whole genome shotgun (WGS) entry which is preliminary data.</text>
</comment>
<dbReference type="InterPro" id="IPR051015">
    <property type="entry name" value="EvgA-like"/>
</dbReference>
<dbReference type="SMART" id="SM00448">
    <property type="entry name" value="REC"/>
    <property type="match status" value="1"/>
</dbReference>
<evidence type="ECO:0000313" key="7">
    <source>
        <dbReference type="Proteomes" id="UP000245712"/>
    </source>
</evidence>
<dbReference type="Pfam" id="PF00196">
    <property type="entry name" value="GerE"/>
    <property type="match status" value="1"/>
</dbReference>
<evidence type="ECO:0000259" key="5">
    <source>
        <dbReference type="PROSITE" id="PS50110"/>
    </source>
</evidence>
<accession>A0ABX5KSX9</accession>
<keyword evidence="7" id="KW-1185">Reference proteome</keyword>
<dbReference type="InterPro" id="IPR036388">
    <property type="entry name" value="WH-like_DNA-bd_sf"/>
</dbReference>
<evidence type="ECO:0000256" key="3">
    <source>
        <dbReference type="PROSITE-ProRule" id="PRU00169"/>
    </source>
</evidence>
<evidence type="ECO:0000313" key="6">
    <source>
        <dbReference type="EMBL" id="PVX85167.1"/>
    </source>
</evidence>
<dbReference type="SMART" id="SM00421">
    <property type="entry name" value="HTH_LUXR"/>
    <property type="match status" value="1"/>
</dbReference>
<feature type="domain" description="HTH luxR-type" evidence="4">
    <location>
        <begin position="149"/>
        <end position="214"/>
    </location>
</feature>
<feature type="domain" description="Response regulatory" evidence="5">
    <location>
        <begin position="3"/>
        <end position="120"/>
    </location>
</feature>
<dbReference type="PANTHER" id="PTHR45566:SF2">
    <property type="entry name" value="NARL SUBFAMILY"/>
    <property type="match status" value="1"/>
</dbReference>
<feature type="modified residue" description="4-aspartylphosphate" evidence="3">
    <location>
        <position position="55"/>
    </location>
</feature>
<dbReference type="EMBL" id="QEOB01000004">
    <property type="protein sequence ID" value="PVX85167.1"/>
    <property type="molecule type" value="Genomic_DNA"/>
</dbReference>
<evidence type="ECO:0000256" key="1">
    <source>
        <dbReference type="ARBA" id="ARBA00022553"/>
    </source>
</evidence>
<dbReference type="PROSITE" id="PS50043">
    <property type="entry name" value="HTH_LUXR_2"/>
    <property type="match status" value="1"/>
</dbReference>
<organism evidence="6 7">
    <name type="scientific">Paraburkholderia unamae</name>
    <dbReference type="NCBI Taxonomy" id="219649"/>
    <lineage>
        <taxon>Bacteria</taxon>
        <taxon>Pseudomonadati</taxon>
        <taxon>Pseudomonadota</taxon>
        <taxon>Betaproteobacteria</taxon>
        <taxon>Burkholderiales</taxon>
        <taxon>Burkholderiaceae</taxon>
        <taxon>Paraburkholderia</taxon>
    </lineage>
</organism>
<gene>
    <name evidence="6" type="ORF">C7402_104411</name>
</gene>
<dbReference type="SUPFAM" id="SSF52172">
    <property type="entry name" value="CheY-like"/>
    <property type="match status" value="1"/>
</dbReference>
<dbReference type="Gene3D" id="1.10.10.10">
    <property type="entry name" value="Winged helix-like DNA-binding domain superfamily/Winged helix DNA-binding domain"/>
    <property type="match status" value="1"/>
</dbReference>
<dbReference type="InterPro" id="IPR016032">
    <property type="entry name" value="Sig_transdc_resp-reg_C-effctor"/>
</dbReference>
<sequence>MTGVLLIDDHAMFREGLLLTIAKADPELTVHDVASGHAALAAVHEHADISSVIMDYYLPDIGGAALVKGLRQLRPGVRILVLSASEDPDDRQNALAAGAHAFVHKSADSRTLVNALACVRAGMPWHEGATTVIRVPPLTPMRSAAHTDEATLLSTLTPRQGEVLRLVCNGLRNREIADHLGMTERTVKAHVSAVLTALGALNRTQATLIARRGGLFGKPQ</sequence>
<dbReference type="CDD" id="cd17535">
    <property type="entry name" value="REC_NarL-like"/>
    <property type="match status" value="1"/>
</dbReference>
<protein>
    <submittedName>
        <fullName evidence="6">LuxR family two component transcriptional regulator</fullName>
    </submittedName>
</protein>
<dbReference type="Pfam" id="PF00072">
    <property type="entry name" value="Response_reg"/>
    <property type="match status" value="1"/>
</dbReference>
<evidence type="ECO:0000256" key="2">
    <source>
        <dbReference type="ARBA" id="ARBA00023125"/>
    </source>
</evidence>
<dbReference type="InterPro" id="IPR058245">
    <property type="entry name" value="NreC/VraR/RcsB-like_REC"/>
</dbReference>
<dbReference type="InterPro" id="IPR001789">
    <property type="entry name" value="Sig_transdc_resp-reg_receiver"/>
</dbReference>
<dbReference type="Proteomes" id="UP000245712">
    <property type="component" value="Unassembled WGS sequence"/>
</dbReference>
<dbReference type="PRINTS" id="PR00038">
    <property type="entry name" value="HTHLUXR"/>
</dbReference>
<name>A0ABX5KSX9_9BURK</name>
<dbReference type="InterPro" id="IPR011006">
    <property type="entry name" value="CheY-like_superfamily"/>
</dbReference>
<dbReference type="PROSITE" id="PS50110">
    <property type="entry name" value="RESPONSE_REGULATORY"/>
    <property type="match status" value="1"/>
</dbReference>
<dbReference type="CDD" id="cd06170">
    <property type="entry name" value="LuxR_C_like"/>
    <property type="match status" value="1"/>
</dbReference>
<dbReference type="Gene3D" id="3.40.50.2300">
    <property type="match status" value="1"/>
</dbReference>
<keyword evidence="1 3" id="KW-0597">Phosphoprotein</keyword>
<reference evidence="6 7" key="1">
    <citation type="submission" date="2018-05" db="EMBL/GenBank/DDBJ databases">
        <title>Genomic Encyclopedia of Type Strains, Phase IV (KMG-V): Genome sequencing to study the core and pangenomes of soil and plant-associated prokaryotes.</title>
        <authorList>
            <person name="Whitman W."/>
        </authorList>
    </citation>
    <scope>NUCLEOTIDE SEQUENCE [LARGE SCALE GENOMIC DNA]</scope>
    <source>
        <strain evidence="6 7">SCZa-39</strain>
    </source>
</reference>
<proteinExistence type="predicted"/>
<evidence type="ECO:0000259" key="4">
    <source>
        <dbReference type="PROSITE" id="PS50043"/>
    </source>
</evidence>